<accession>A0A392W1P3</accession>
<name>A0A392W1P3_9FABA</name>
<feature type="region of interest" description="Disordered" evidence="1">
    <location>
        <begin position="1"/>
        <end position="32"/>
    </location>
</feature>
<dbReference type="AlphaFoldDB" id="A0A392W1P3"/>
<dbReference type="EMBL" id="LXQA011335740">
    <property type="protein sequence ID" value="MCI93679.1"/>
    <property type="molecule type" value="Genomic_DNA"/>
</dbReference>
<keyword evidence="3" id="KW-1185">Reference proteome</keyword>
<reference evidence="2 3" key="1">
    <citation type="journal article" date="2018" name="Front. Plant Sci.">
        <title>Red Clover (Trifolium pratense) and Zigzag Clover (T. medium) - A Picture of Genomic Similarities and Differences.</title>
        <authorList>
            <person name="Dluhosova J."/>
            <person name="Istvanek J."/>
            <person name="Nedelnik J."/>
            <person name="Repkova J."/>
        </authorList>
    </citation>
    <scope>NUCLEOTIDE SEQUENCE [LARGE SCALE GENOMIC DNA]</scope>
    <source>
        <strain evidence="3">cv. 10/8</strain>
        <tissue evidence="2">Leaf</tissue>
    </source>
</reference>
<organism evidence="2 3">
    <name type="scientific">Trifolium medium</name>
    <dbReference type="NCBI Taxonomy" id="97028"/>
    <lineage>
        <taxon>Eukaryota</taxon>
        <taxon>Viridiplantae</taxon>
        <taxon>Streptophyta</taxon>
        <taxon>Embryophyta</taxon>
        <taxon>Tracheophyta</taxon>
        <taxon>Spermatophyta</taxon>
        <taxon>Magnoliopsida</taxon>
        <taxon>eudicotyledons</taxon>
        <taxon>Gunneridae</taxon>
        <taxon>Pentapetalae</taxon>
        <taxon>rosids</taxon>
        <taxon>fabids</taxon>
        <taxon>Fabales</taxon>
        <taxon>Fabaceae</taxon>
        <taxon>Papilionoideae</taxon>
        <taxon>50 kb inversion clade</taxon>
        <taxon>NPAAA clade</taxon>
        <taxon>Hologalegina</taxon>
        <taxon>IRL clade</taxon>
        <taxon>Trifolieae</taxon>
        <taxon>Trifolium</taxon>
    </lineage>
</organism>
<evidence type="ECO:0000256" key="1">
    <source>
        <dbReference type="SAM" id="MobiDB-lite"/>
    </source>
</evidence>
<protein>
    <submittedName>
        <fullName evidence="2">Uncharacterized protein</fullName>
    </submittedName>
</protein>
<dbReference type="Proteomes" id="UP000265520">
    <property type="component" value="Unassembled WGS sequence"/>
</dbReference>
<evidence type="ECO:0000313" key="2">
    <source>
        <dbReference type="EMBL" id="MCI93679.1"/>
    </source>
</evidence>
<sequence>MGDKGNDAVSSPLLLTEETIAGNLTPPPSLSL</sequence>
<proteinExistence type="predicted"/>
<evidence type="ECO:0000313" key="3">
    <source>
        <dbReference type="Proteomes" id="UP000265520"/>
    </source>
</evidence>
<feature type="non-terminal residue" evidence="2">
    <location>
        <position position="32"/>
    </location>
</feature>
<comment type="caution">
    <text evidence="2">The sequence shown here is derived from an EMBL/GenBank/DDBJ whole genome shotgun (WGS) entry which is preliminary data.</text>
</comment>